<dbReference type="AlphaFoldDB" id="A0A5B0PC40"/>
<keyword evidence="3" id="KW-1185">Reference proteome</keyword>
<accession>A0A5B0PC40</accession>
<proteinExistence type="predicted"/>
<evidence type="ECO:0000313" key="4">
    <source>
        <dbReference type="Proteomes" id="UP000325313"/>
    </source>
</evidence>
<organism evidence="2 4">
    <name type="scientific">Puccinia graminis f. sp. tritici</name>
    <dbReference type="NCBI Taxonomy" id="56615"/>
    <lineage>
        <taxon>Eukaryota</taxon>
        <taxon>Fungi</taxon>
        <taxon>Dikarya</taxon>
        <taxon>Basidiomycota</taxon>
        <taxon>Pucciniomycotina</taxon>
        <taxon>Pucciniomycetes</taxon>
        <taxon>Pucciniales</taxon>
        <taxon>Pucciniaceae</taxon>
        <taxon>Puccinia</taxon>
    </lineage>
</organism>
<dbReference type="EMBL" id="VSWC01000067">
    <property type="protein sequence ID" value="KAA1096263.1"/>
    <property type="molecule type" value="Genomic_DNA"/>
</dbReference>
<dbReference type="Proteomes" id="UP000324748">
    <property type="component" value="Unassembled WGS sequence"/>
</dbReference>
<evidence type="ECO:0000313" key="2">
    <source>
        <dbReference type="EMBL" id="KAA1099135.1"/>
    </source>
</evidence>
<sequence length="54" mass="6191">MARIMPASPLAHKFLLAFTTNDPVHHFLYPFSYPSTLITTYRFNSTTPVSPNDY</sequence>
<comment type="caution">
    <text evidence="2">The sequence shown here is derived from an EMBL/GenBank/DDBJ whole genome shotgun (WGS) entry which is preliminary data.</text>
</comment>
<gene>
    <name evidence="1" type="ORF">PGT21_010664</name>
    <name evidence="2" type="ORF">PGTUg99_024350</name>
</gene>
<dbReference type="EMBL" id="VDEP01000343">
    <property type="protein sequence ID" value="KAA1099135.1"/>
    <property type="molecule type" value="Genomic_DNA"/>
</dbReference>
<dbReference type="Proteomes" id="UP000325313">
    <property type="component" value="Unassembled WGS sequence"/>
</dbReference>
<evidence type="ECO:0000313" key="1">
    <source>
        <dbReference type="EMBL" id="KAA1096263.1"/>
    </source>
</evidence>
<name>A0A5B0PC40_PUCGR</name>
<protein>
    <submittedName>
        <fullName evidence="2">Uncharacterized protein</fullName>
    </submittedName>
</protein>
<evidence type="ECO:0000313" key="3">
    <source>
        <dbReference type="Proteomes" id="UP000324748"/>
    </source>
</evidence>
<reference evidence="3 4" key="1">
    <citation type="submission" date="2019-05" db="EMBL/GenBank/DDBJ databases">
        <title>Emergence of the Ug99 lineage of the wheat stem rust pathogen through somatic hybridization.</title>
        <authorList>
            <person name="Li F."/>
            <person name="Upadhyaya N.M."/>
            <person name="Sperschneider J."/>
            <person name="Matny O."/>
            <person name="Nguyen-Phuc H."/>
            <person name="Mago R."/>
            <person name="Raley C."/>
            <person name="Miller M.E."/>
            <person name="Silverstein K.A.T."/>
            <person name="Henningsen E."/>
            <person name="Hirsch C.D."/>
            <person name="Visser B."/>
            <person name="Pretorius Z.A."/>
            <person name="Steffenson B.J."/>
            <person name="Schwessinger B."/>
            <person name="Dodds P.N."/>
            <person name="Figueroa M."/>
        </authorList>
    </citation>
    <scope>NUCLEOTIDE SEQUENCE [LARGE SCALE GENOMIC DNA]</scope>
    <source>
        <strain evidence="1">21-0</strain>
        <strain evidence="2 4">Ug99</strain>
    </source>
</reference>